<sequence>MKKPSLRAVLFTIFWLLVLLYAAYVTFANHKIPYHPIIFLFLFAIGANIIKKVAPKDNYEKYQNNEDRLR</sequence>
<protein>
    <submittedName>
        <fullName evidence="2">Uncharacterized protein</fullName>
    </submittedName>
</protein>
<gene>
    <name evidence="2" type="ORF">BU112_09815</name>
</gene>
<keyword evidence="3" id="KW-1185">Reference proteome</keyword>
<keyword evidence="1" id="KW-0472">Membrane</keyword>
<evidence type="ECO:0000313" key="3">
    <source>
        <dbReference type="Proteomes" id="UP000286317"/>
    </source>
</evidence>
<feature type="transmembrane region" description="Helical" evidence="1">
    <location>
        <begin position="32"/>
        <end position="50"/>
    </location>
</feature>
<proteinExistence type="predicted"/>
<evidence type="ECO:0000313" key="2">
    <source>
        <dbReference type="EMBL" id="RIM99447.1"/>
    </source>
</evidence>
<dbReference type="EMBL" id="QXUF01000069">
    <property type="protein sequence ID" value="RIM99447.1"/>
    <property type="molecule type" value="Genomic_DNA"/>
</dbReference>
<dbReference type="Proteomes" id="UP000286317">
    <property type="component" value="Unassembled WGS sequence"/>
</dbReference>
<organism evidence="2 3">
    <name type="scientific">Staphylococcus shinii</name>
    <dbReference type="NCBI Taxonomy" id="2912228"/>
    <lineage>
        <taxon>Bacteria</taxon>
        <taxon>Bacillati</taxon>
        <taxon>Bacillota</taxon>
        <taxon>Bacilli</taxon>
        <taxon>Bacillales</taxon>
        <taxon>Staphylococcaceae</taxon>
        <taxon>Staphylococcus</taxon>
    </lineage>
</organism>
<keyword evidence="1" id="KW-1133">Transmembrane helix</keyword>
<comment type="caution">
    <text evidence="2">The sequence shown here is derived from an EMBL/GenBank/DDBJ whole genome shotgun (WGS) entry which is preliminary data.</text>
</comment>
<dbReference type="AlphaFoldDB" id="A0A418IE91"/>
<dbReference type="OrthoDB" id="2402100at2"/>
<keyword evidence="1" id="KW-0812">Transmembrane</keyword>
<accession>A0A418IE91</accession>
<reference evidence="2 3" key="1">
    <citation type="journal article" date="2016" name="Front. Microbiol.">
        <title>Comprehensive Phylogenetic Analysis of Bovine Non-aureus Staphylococci Species Based on Whole-Genome Sequencing.</title>
        <authorList>
            <person name="Naushad S."/>
            <person name="Barkema H.W."/>
            <person name="Luby C."/>
            <person name="Condas L.A."/>
            <person name="Nobrega D.B."/>
            <person name="Carson D.A."/>
            <person name="De Buck J."/>
        </authorList>
    </citation>
    <scope>NUCLEOTIDE SEQUENCE [LARGE SCALE GENOMIC DNA]</scope>
    <source>
        <strain evidence="2 3">SNUC 4554</strain>
    </source>
</reference>
<evidence type="ECO:0000256" key="1">
    <source>
        <dbReference type="SAM" id="Phobius"/>
    </source>
</evidence>
<dbReference type="RefSeq" id="WP_069793100.1">
    <property type="nucleotide sequence ID" value="NZ_CP068712.1"/>
</dbReference>
<name>A0A418IE91_9STAP</name>